<sequence>MNDYNYDYNPNPEPLDPEPAHSGMETAAIILGILALVGSTCFYLSIPCAAVGILLALLSRGRKEHMSNRAKTGLCISAAGLVLTVGLTSYTLYHYRDLFSSSEFQQRMKDYMDYYYSGSETEAEEDGESNILKDFFGDDKGNSSDGEQQTPETEIPYIDDTPYGSDPYSGSSPYGSYPYGSSPYGGQNSSTTPGPAV</sequence>
<accession>A0AAE3DSZ4</accession>
<evidence type="ECO:0000256" key="1">
    <source>
        <dbReference type="SAM" id="MobiDB-lite"/>
    </source>
</evidence>
<dbReference type="RefSeq" id="WP_227615143.1">
    <property type="nucleotide sequence ID" value="NZ_JAJEPR010000012.1"/>
</dbReference>
<evidence type="ECO:0000256" key="2">
    <source>
        <dbReference type="SAM" id="Phobius"/>
    </source>
</evidence>
<protein>
    <recommendedName>
        <fullName evidence="5">DUF4190 domain-containing protein</fullName>
    </recommendedName>
</protein>
<feature type="compositionally biased region" description="Polar residues" evidence="1">
    <location>
        <begin position="143"/>
        <end position="152"/>
    </location>
</feature>
<evidence type="ECO:0000313" key="4">
    <source>
        <dbReference type="Proteomes" id="UP001197875"/>
    </source>
</evidence>
<keyword evidence="2" id="KW-0472">Membrane</keyword>
<evidence type="ECO:0000313" key="3">
    <source>
        <dbReference type="EMBL" id="MCC2189935.1"/>
    </source>
</evidence>
<name>A0AAE3DSZ4_9FIRM</name>
<evidence type="ECO:0008006" key="5">
    <source>
        <dbReference type="Google" id="ProtNLM"/>
    </source>
</evidence>
<feature type="transmembrane region" description="Helical" evidence="2">
    <location>
        <begin position="27"/>
        <end position="58"/>
    </location>
</feature>
<comment type="caution">
    <text evidence="3">The sequence shown here is derived from an EMBL/GenBank/DDBJ whole genome shotgun (WGS) entry which is preliminary data.</text>
</comment>
<feature type="compositionally biased region" description="Polar residues" evidence="1">
    <location>
        <begin position="187"/>
        <end position="197"/>
    </location>
</feature>
<dbReference type="EMBL" id="JAJEPR010000012">
    <property type="protein sequence ID" value="MCC2189935.1"/>
    <property type="molecule type" value="Genomic_DNA"/>
</dbReference>
<keyword evidence="2" id="KW-0812">Transmembrane</keyword>
<dbReference type="Proteomes" id="UP001197875">
    <property type="component" value="Unassembled WGS sequence"/>
</dbReference>
<organism evidence="3 4">
    <name type="scientific">Fusicatenibacter faecihominis</name>
    <dbReference type="NCBI Taxonomy" id="2881276"/>
    <lineage>
        <taxon>Bacteria</taxon>
        <taxon>Bacillati</taxon>
        <taxon>Bacillota</taxon>
        <taxon>Clostridia</taxon>
        <taxon>Lachnospirales</taxon>
        <taxon>Lachnospiraceae</taxon>
        <taxon>Fusicatenibacter</taxon>
    </lineage>
</organism>
<feature type="region of interest" description="Disordered" evidence="1">
    <location>
        <begin position="132"/>
        <end position="197"/>
    </location>
</feature>
<proteinExistence type="predicted"/>
<keyword evidence="2" id="KW-1133">Transmembrane helix</keyword>
<gene>
    <name evidence="3" type="ORF">LKD71_08970</name>
</gene>
<dbReference type="AlphaFoldDB" id="A0AAE3DSZ4"/>
<keyword evidence="4" id="KW-1185">Reference proteome</keyword>
<feature type="compositionally biased region" description="Low complexity" evidence="1">
    <location>
        <begin position="162"/>
        <end position="186"/>
    </location>
</feature>
<feature type="transmembrane region" description="Helical" evidence="2">
    <location>
        <begin position="70"/>
        <end position="93"/>
    </location>
</feature>
<reference evidence="3 4" key="1">
    <citation type="submission" date="2021-10" db="EMBL/GenBank/DDBJ databases">
        <title>Anaerobic single-cell dispensing facilitates the cultivation of human gut bacteria.</title>
        <authorList>
            <person name="Afrizal A."/>
        </authorList>
    </citation>
    <scope>NUCLEOTIDE SEQUENCE [LARGE SCALE GENOMIC DNA]</scope>
    <source>
        <strain evidence="3 4">CLA-AA-H277</strain>
    </source>
</reference>